<keyword evidence="3" id="KW-0732">Signal</keyword>
<dbReference type="InterPro" id="IPR021109">
    <property type="entry name" value="Peptidase_aspartic_dom_sf"/>
</dbReference>
<sequence length="604" mass="64658">MKSPYLCLVATLWSLCIKDVLAMDPWEMTWSSEAFGPDGPWHAVSVSIGGNNAKIALYPGAAWTSEILLSTICDNTTISPHCYGDQAGLFDPDQSYSYDNTSLDLPPNGFWSNIAYGYTNAVPIYAKAHRALDSVDIGGAVAQSVNLISISQGYQTYPGGKNYPLQVGVLSLGCPVINQSFSSYTYPINGTFITSSLYEQGIIPSYSYGMHIGSPSLGIPGSLRLGGYDSNRALGQVSSQPVDSGAFPIEMIDISIGVATGGSPWNSSNMTGLLAHDNPTLKSGLKMMVDPTNPYIYLPQSSCDAIAAKLPVTYNSDLGLYFWDTTSSQYTKIVTSPSYLAFTFSKNGVNTEEITIKVPFALLNLTLEAPLVTTPTQYFPCMGTDSNPVLGRAFLQAAFVGVNWSKGDWFLAQAPGPDSSFIENIIIINPSTTSITGSENSWEGTWDSFWTVLSSANSSVNSSTSFPQSSSSGTPSAGLSTGAKAGVGAGAGVGALVIIAAAFWFFLHRRTPDSASNQDSAATQIPVRRAVQRGPVDILDTKRDSIYELDHDRGLAFAPTSQTSGYGNSYGYSPMNKQNVQYSSRQPQSFQQGPYELPSRLSRV</sequence>
<dbReference type="OMA" id="ERGPFYE"/>
<organism evidence="5 6">
    <name type="scientific">Penicillium decumbens</name>
    <dbReference type="NCBI Taxonomy" id="69771"/>
    <lineage>
        <taxon>Eukaryota</taxon>
        <taxon>Fungi</taxon>
        <taxon>Dikarya</taxon>
        <taxon>Ascomycota</taxon>
        <taxon>Pezizomycotina</taxon>
        <taxon>Eurotiomycetes</taxon>
        <taxon>Eurotiomycetidae</taxon>
        <taxon>Eurotiales</taxon>
        <taxon>Aspergillaceae</taxon>
        <taxon>Penicillium</taxon>
    </lineage>
</organism>
<gene>
    <name evidence="5" type="ORF">PENDEC_c025G00722</name>
</gene>
<feature type="chain" id="PRO_5010726955" description="Peptidase A1 domain-containing protein" evidence="3">
    <location>
        <begin position="23"/>
        <end position="604"/>
    </location>
</feature>
<dbReference type="Proteomes" id="UP000191522">
    <property type="component" value="Unassembled WGS sequence"/>
</dbReference>
<reference evidence="6" key="1">
    <citation type="journal article" date="2017" name="Nat. Microbiol.">
        <title>Global analysis of biosynthetic gene clusters reveals vast potential of secondary metabolite production in Penicillium species.</title>
        <authorList>
            <person name="Nielsen J.C."/>
            <person name="Grijseels S."/>
            <person name="Prigent S."/>
            <person name="Ji B."/>
            <person name="Dainat J."/>
            <person name="Nielsen K.F."/>
            <person name="Frisvad J.C."/>
            <person name="Workman M."/>
            <person name="Nielsen J."/>
        </authorList>
    </citation>
    <scope>NUCLEOTIDE SEQUENCE [LARGE SCALE GENOMIC DNA]</scope>
    <source>
        <strain evidence="6">IBT 11843</strain>
    </source>
</reference>
<feature type="domain" description="Peptidase A1" evidence="4">
    <location>
        <begin position="42"/>
        <end position="412"/>
    </location>
</feature>
<dbReference type="PROSITE" id="PS51767">
    <property type="entry name" value="PEPTIDASE_A1"/>
    <property type="match status" value="1"/>
</dbReference>
<evidence type="ECO:0000313" key="6">
    <source>
        <dbReference type="Proteomes" id="UP000191522"/>
    </source>
</evidence>
<dbReference type="EMBL" id="MDYL01000025">
    <property type="protein sequence ID" value="OQD70235.1"/>
    <property type="molecule type" value="Genomic_DNA"/>
</dbReference>
<dbReference type="STRING" id="69771.A0A1V6NZT8"/>
<accession>A0A1V6NZT8</accession>
<protein>
    <recommendedName>
        <fullName evidence="4">Peptidase A1 domain-containing protein</fullName>
    </recommendedName>
</protein>
<keyword evidence="6" id="KW-1185">Reference proteome</keyword>
<evidence type="ECO:0000313" key="5">
    <source>
        <dbReference type="EMBL" id="OQD70235.1"/>
    </source>
</evidence>
<evidence type="ECO:0000259" key="4">
    <source>
        <dbReference type="PROSITE" id="PS51767"/>
    </source>
</evidence>
<dbReference type="Gene3D" id="2.40.70.10">
    <property type="entry name" value="Acid Proteases"/>
    <property type="match status" value="2"/>
</dbReference>
<feature type="region of interest" description="Disordered" evidence="1">
    <location>
        <begin position="576"/>
        <end position="604"/>
    </location>
</feature>
<proteinExistence type="predicted"/>
<evidence type="ECO:0000256" key="3">
    <source>
        <dbReference type="SAM" id="SignalP"/>
    </source>
</evidence>
<dbReference type="SUPFAM" id="SSF50630">
    <property type="entry name" value="Acid proteases"/>
    <property type="match status" value="1"/>
</dbReference>
<dbReference type="Pfam" id="PF00026">
    <property type="entry name" value="Asp"/>
    <property type="match status" value="1"/>
</dbReference>
<dbReference type="AlphaFoldDB" id="A0A1V6NZT8"/>
<evidence type="ECO:0000256" key="2">
    <source>
        <dbReference type="SAM" id="Phobius"/>
    </source>
</evidence>
<feature type="signal peptide" evidence="3">
    <location>
        <begin position="1"/>
        <end position="22"/>
    </location>
</feature>
<dbReference type="OrthoDB" id="4074350at2759"/>
<evidence type="ECO:0000256" key="1">
    <source>
        <dbReference type="SAM" id="MobiDB-lite"/>
    </source>
</evidence>
<dbReference type="InterPro" id="IPR033121">
    <property type="entry name" value="PEPTIDASE_A1"/>
</dbReference>
<keyword evidence="2" id="KW-0812">Transmembrane</keyword>
<name>A0A1V6NZT8_PENDC</name>
<keyword evidence="2" id="KW-1133">Transmembrane helix</keyword>
<feature type="compositionally biased region" description="Polar residues" evidence="1">
    <location>
        <begin position="576"/>
        <end position="592"/>
    </location>
</feature>
<feature type="transmembrane region" description="Helical" evidence="2">
    <location>
        <begin position="485"/>
        <end position="507"/>
    </location>
</feature>
<comment type="caution">
    <text evidence="5">The sequence shown here is derived from an EMBL/GenBank/DDBJ whole genome shotgun (WGS) entry which is preliminary data.</text>
</comment>
<keyword evidence="2" id="KW-0472">Membrane</keyword>